<dbReference type="eggNOG" id="ENOG502QW7R">
    <property type="taxonomic scope" value="Eukaryota"/>
</dbReference>
<sequence length="483" mass="54334">MILDSHPGVDSPHQIYGETPLILAEPTSYYGVDRGFKDLDMGKNDDMNAITGSSPKLSRDLKDFLNDGTADDDDCATEFGFGVETNDLDYGPGGYYDKPVFIRIPRNLEPLPSKLRENPMNLLYFHHFMNHTARVLVPHDDPVSNPFRTVLPHMAVTNDNLLSLLLAYSALRAALSDPTKSISNANIATAIMLASLEIVSPTAFGYTIPWQKHLGLARELIAARPDGLRWTRHWSKEDQVCSFLWSWLAYLDVLGTLSGGPTESSPSWVLEYQIDEHPDEFDEIDCIMGFTTRCVYILAKIAELARACDRQRIGPDHRIIPYWKPSPELITKAWKLEEEVKASLTLPPQPCKHLHASGDVARWDAREMQSTNDAFHWAGLVHLHRRVLGKPSEHEDVQAAVLKIHECLKNIRMGGTAEACLLFPMFTAGCDTLDETHRAMIAQRLMSVESTGMMQVHKARRLMQKVWETGQPWETLSSSEFIG</sequence>
<keyword evidence="6" id="KW-0539">Nucleus</keyword>
<comment type="subcellular location">
    <subcellularLocation>
        <location evidence="1">Nucleus</location>
    </subcellularLocation>
</comment>
<dbReference type="InterPro" id="IPR021858">
    <property type="entry name" value="Fun_TF"/>
</dbReference>
<dbReference type="AlphaFoldDB" id="R8BC90"/>
<dbReference type="PANTHER" id="PTHR37534">
    <property type="entry name" value="TRANSCRIPTIONAL ACTIVATOR PROTEIN UGA3"/>
    <property type="match status" value="1"/>
</dbReference>
<name>R8BC90_PHAM7</name>
<dbReference type="GO" id="GO:0003700">
    <property type="term" value="F:DNA-binding transcription factor activity"/>
    <property type="evidence" value="ECO:0007669"/>
    <property type="project" value="TreeGrafter"/>
</dbReference>
<dbReference type="GO" id="GO:0005634">
    <property type="term" value="C:nucleus"/>
    <property type="evidence" value="ECO:0007669"/>
    <property type="project" value="UniProtKB-SubCell"/>
</dbReference>
<dbReference type="GO" id="GO:0045944">
    <property type="term" value="P:positive regulation of transcription by RNA polymerase II"/>
    <property type="evidence" value="ECO:0007669"/>
    <property type="project" value="TreeGrafter"/>
</dbReference>
<evidence type="ECO:0000313" key="7">
    <source>
        <dbReference type="EMBL" id="EON96912.1"/>
    </source>
</evidence>
<keyword evidence="3" id="KW-0805">Transcription regulation</keyword>
<dbReference type="PANTHER" id="PTHR37534:SF43">
    <property type="entry name" value="FINGER DOMAIN PROTEIN, PUTATIVE (AFU_ORTHOLOGUE AFUA_1G01850)-RELATED"/>
    <property type="match status" value="1"/>
</dbReference>
<evidence type="ECO:0000256" key="4">
    <source>
        <dbReference type="ARBA" id="ARBA00023125"/>
    </source>
</evidence>
<dbReference type="HOGENOM" id="CLU_008109_1_0_1"/>
<evidence type="ECO:0000313" key="8">
    <source>
        <dbReference type="Proteomes" id="UP000014074"/>
    </source>
</evidence>
<evidence type="ECO:0000256" key="1">
    <source>
        <dbReference type="ARBA" id="ARBA00004123"/>
    </source>
</evidence>
<dbReference type="OrthoDB" id="5229455at2759"/>
<dbReference type="GeneID" id="19328443"/>
<dbReference type="RefSeq" id="XP_007918381.1">
    <property type="nucleotide sequence ID" value="XM_007920190.1"/>
</dbReference>
<proteinExistence type="predicted"/>
<dbReference type="KEGG" id="tmn:UCRPA7_7663"/>
<keyword evidence="2" id="KW-0862">Zinc</keyword>
<accession>R8BC90</accession>
<evidence type="ECO:0000256" key="5">
    <source>
        <dbReference type="ARBA" id="ARBA00023163"/>
    </source>
</evidence>
<dbReference type="Pfam" id="PF11951">
    <property type="entry name" value="Fungal_trans_2"/>
    <property type="match status" value="1"/>
</dbReference>
<keyword evidence="5" id="KW-0804">Transcription</keyword>
<evidence type="ECO:0000256" key="2">
    <source>
        <dbReference type="ARBA" id="ARBA00022833"/>
    </source>
</evidence>
<evidence type="ECO:0000256" key="3">
    <source>
        <dbReference type="ARBA" id="ARBA00023015"/>
    </source>
</evidence>
<gene>
    <name evidence="7" type="ORF">UCRPA7_7663</name>
</gene>
<keyword evidence="4" id="KW-0238">DNA-binding</keyword>
<dbReference type="Proteomes" id="UP000014074">
    <property type="component" value="Unassembled WGS sequence"/>
</dbReference>
<dbReference type="GO" id="GO:0000976">
    <property type="term" value="F:transcription cis-regulatory region binding"/>
    <property type="evidence" value="ECO:0007669"/>
    <property type="project" value="TreeGrafter"/>
</dbReference>
<dbReference type="EMBL" id="KB933309">
    <property type="protein sequence ID" value="EON96912.1"/>
    <property type="molecule type" value="Genomic_DNA"/>
</dbReference>
<evidence type="ECO:0000256" key="6">
    <source>
        <dbReference type="ARBA" id="ARBA00023242"/>
    </source>
</evidence>
<reference evidence="8" key="1">
    <citation type="journal article" date="2013" name="Genome Announc.">
        <title>Draft genome sequence of the ascomycete Phaeoacremonium aleophilum strain UCR-PA7, a causal agent of the esca disease complex in grapevines.</title>
        <authorList>
            <person name="Blanco-Ulate B."/>
            <person name="Rolshausen P."/>
            <person name="Cantu D."/>
        </authorList>
    </citation>
    <scope>NUCLEOTIDE SEQUENCE [LARGE SCALE GENOMIC DNA]</scope>
    <source>
        <strain evidence="8">UCR-PA7</strain>
    </source>
</reference>
<protein>
    <submittedName>
        <fullName evidence="7">Putative c6 zinc finger domain containing protein</fullName>
    </submittedName>
</protein>
<organism evidence="7 8">
    <name type="scientific">Phaeoacremonium minimum (strain UCR-PA7)</name>
    <name type="common">Esca disease fungus</name>
    <name type="synonym">Togninia minima</name>
    <dbReference type="NCBI Taxonomy" id="1286976"/>
    <lineage>
        <taxon>Eukaryota</taxon>
        <taxon>Fungi</taxon>
        <taxon>Dikarya</taxon>
        <taxon>Ascomycota</taxon>
        <taxon>Pezizomycotina</taxon>
        <taxon>Sordariomycetes</taxon>
        <taxon>Sordariomycetidae</taxon>
        <taxon>Togniniales</taxon>
        <taxon>Togniniaceae</taxon>
        <taxon>Phaeoacremonium</taxon>
    </lineage>
</organism>
<keyword evidence="8" id="KW-1185">Reference proteome</keyword>